<evidence type="ECO:0000256" key="1">
    <source>
        <dbReference type="ARBA" id="ARBA00022460"/>
    </source>
</evidence>
<reference evidence="4" key="1">
    <citation type="submission" date="2021-03" db="EMBL/GenBank/DDBJ databases">
        <title>Chromosome level genome of the anhydrobiotic midge Polypedilum vanderplanki.</title>
        <authorList>
            <person name="Yoshida Y."/>
            <person name="Kikawada T."/>
            <person name="Gusev O."/>
        </authorList>
    </citation>
    <scope>NUCLEOTIDE SEQUENCE</scope>
    <source>
        <strain evidence="4">NIAS01</strain>
        <tissue evidence="4">Whole body or cell culture</tissue>
    </source>
</reference>
<dbReference type="Pfam" id="PF00379">
    <property type="entry name" value="Chitin_bind_4"/>
    <property type="match status" value="1"/>
</dbReference>
<feature type="chain" id="PRO_5039954262" description="Endocuticle structural glycoprotein" evidence="3">
    <location>
        <begin position="16"/>
        <end position="132"/>
    </location>
</feature>
<dbReference type="PRINTS" id="PR00947">
    <property type="entry name" value="CUTICLE"/>
</dbReference>
<name>A0A9J6BYF8_POLVA</name>
<dbReference type="PANTHER" id="PTHR10380">
    <property type="entry name" value="CUTICLE PROTEIN"/>
    <property type="match status" value="1"/>
</dbReference>
<dbReference type="AlphaFoldDB" id="A0A9J6BYF8"/>
<keyword evidence="5" id="KW-1185">Reference proteome</keyword>
<dbReference type="InterPro" id="IPR031311">
    <property type="entry name" value="CHIT_BIND_RR_consensus"/>
</dbReference>
<dbReference type="InterPro" id="IPR000618">
    <property type="entry name" value="Insect_cuticle"/>
</dbReference>
<keyword evidence="1 2" id="KW-0193">Cuticle</keyword>
<sequence>MKFIVIALFIALANAAPQGPNQDIPIISQNSNQEADGSYNWNYETGNGIRAEETGSLKRATSADTNDVIVAQGSYSYTSPEGELIQITYTADDVGGFQAQGAHIPTPPPVPAAIQKALDYILSLPPSQRQGN</sequence>
<evidence type="ECO:0000313" key="5">
    <source>
        <dbReference type="Proteomes" id="UP001107558"/>
    </source>
</evidence>
<accession>A0A9J6BYF8</accession>
<evidence type="ECO:0000256" key="2">
    <source>
        <dbReference type="PROSITE-ProRule" id="PRU00497"/>
    </source>
</evidence>
<evidence type="ECO:0000256" key="3">
    <source>
        <dbReference type="SAM" id="SignalP"/>
    </source>
</evidence>
<dbReference type="OrthoDB" id="6593286at2759"/>
<dbReference type="PANTHER" id="PTHR10380:SF217">
    <property type="entry name" value="CUTICULAR PROTEIN 49AE"/>
    <property type="match status" value="1"/>
</dbReference>
<comment type="caution">
    <text evidence="4">The sequence shown here is derived from an EMBL/GenBank/DDBJ whole genome shotgun (WGS) entry which is preliminary data.</text>
</comment>
<dbReference type="InterPro" id="IPR050468">
    <property type="entry name" value="Cuticle_Struct_Prot"/>
</dbReference>
<dbReference type="PROSITE" id="PS51155">
    <property type="entry name" value="CHIT_BIND_RR_2"/>
    <property type="match status" value="1"/>
</dbReference>
<gene>
    <name evidence="4" type="ORF">PVAND_004957</name>
</gene>
<proteinExistence type="predicted"/>
<protein>
    <recommendedName>
        <fullName evidence="6">Endocuticle structural glycoprotein</fullName>
    </recommendedName>
</protein>
<dbReference type="PROSITE" id="PS00233">
    <property type="entry name" value="CHIT_BIND_RR_1"/>
    <property type="match status" value="1"/>
</dbReference>
<feature type="signal peptide" evidence="3">
    <location>
        <begin position="1"/>
        <end position="15"/>
    </location>
</feature>
<keyword evidence="3" id="KW-0732">Signal</keyword>
<dbReference type="GO" id="GO:0008010">
    <property type="term" value="F:structural constituent of chitin-based larval cuticle"/>
    <property type="evidence" value="ECO:0007669"/>
    <property type="project" value="TreeGrafter"/>
</dbReference>
<organism evidence="4 5">
    <name type="scientific">Polypedilum vanderplanki</name>
    <name type="common">Sleeping chironomid midge</name>
    <dbReference type="NCBI Taxonomy" id="319348"/>
    <lineage>
        <taxon>Eukaryota</taxon>
        <taxon>Metazoa</taxon>
        <taxon>Ecdysozoa</taxon>
        <taxon>Arthropoda</taxon>
        <taxon>Hexapoda</taxon>
        <taxon>Insecta</taxon>
        <taxon>Pterygota</taxon>
        <taxon>Neoptera</taxon>
        <taxon>Endopterygota</taxon>
        <taxon>Diptera</taxon>
        <taxon>Nematocera</taxon>
        <taxon>Chironomoidea</taxon>
        <taxon>Chironomidae</taxon>
        <taxon>Chironominae</taxon>
        <taxon>Polypedilum</taxon>
        <taxon>Polypedilum</taxon>
    </lineage>
</organism>
<dbReference type="EMBL" id="JADBJN010000002">
    <property type="protein sequence ID" value="KAG5675017.1"/>
    <property type="molecule type" value="Genomic_DNA"/>
</dbReference>
<dbReference type="GO" id="GO:0062129">
    <property type="term" value="C:chitin-based extracellular matrix"/>
    <property type="evidence" value="ECO:0007669"/>
    <property type="project" value="TreeGrafter"/>
</dbReference>
<evidence type="ECO:0008006" key="6">
    <source>
        <dbReference type="Google" id="ProtNLM"/>
    </source>
</evidence>
<dbReference type="Proteomes" id="UP001107558">
    <property type="component" value="Chromosome 2"/>
</dbReference>
<evidence type="ECO:0000313" key="4">
    <source>
        <dbReference type="EMBL" id="KAG5675017.1"/>
    </source>
</evidence>